<dbReference type="EMBL" id="CP134890">
    <property type="protein sequence ID" value="WNM20669.1"/>
    <property type="molecule type" value="Genomic_DNA"/>
</dbReference>
<keyword evidence="3" id="KW-1185">Reference proteome</keyword>
<proteinExistence type="predicted"/>
<gene>
    <name evidence="2" type="ORF">RN605_08195</name>
    <name evidence="1" type="ORF">RN608_01025</name>
</gene>
<evidence type="ECO:0000313" key="3">
    <source>
        <dbReference type="Proteomes" id="UP001304515"/>
    </source>
</evidence>
<name>A0AA96F156_9FLAO</name>
<sequence>MNNTINFNGLGAVAANLDSSFNTDLANIATYNPGTPINVLVPTGLQPITTIPTVTLPTALQPTSGDVLPQIEPDVKITLRTTVKSKEETLPLATVQVDDQFYSTTENGFIQLINTNANASIIISYIGYKPFKAIAKNVPSVVVLEQDSNVLPPIIIKPPKSYLGWFAAALLAAAVIKKATEKKKTTVSSI</sequence>
<evidence type="ECO:0000313" key="2">
    <source>
        <dbReference type="EMBL" id="WNM20669.1"/>
    </source>
</evidence>
<accession>A0AA96F156</accession>
<dbReference type="Proteomes" id="UP001304515">
    <property type="component" value="Chromosome"/>
</dbReference>
<dbReference type="EMBL" id="CP134878">
    <property type="protein sequence ID" value="WNM19280.1"/>
    <property type="molecule type" value="Genomic_DNA"/>
</dbReference>
<evidence type="ECO:0000313" key="1">
    <source>
        <dbReference type="EMBL" id="WNM19280.1"/>
    </source>
</evidence>
<organism evidence="1">
    <name type="scientific">Flavobacterium capsici</name>
    <dbReference type="NCBI Taxonomy" id="3075618"/>
    <lineage>
        <taxon>Bacteria</taxon>
        <taxon>Pseudomonadati</taxon>
        <taxon>Bacteroidota</taxon>
        <taxon>Flavobacteriia</taxon>
        <taxon>Flavobacteriales</taxon>
        <taxon>Flavobacteriaceae</taxon>
        <taxon>Flavobacterium</taxon>
    </lineage>
</organism>
<protein>
    <submittedName>
        <fullName evidence="1">Uncharacterized protein</fullName>
    </submittedName>
</protein>
<accession>A0AA96J9L6</accession>
<reference evidence="1 3" key="1">
    <citation type="submission" date="2023-09" db="EMBL/GenBank/DDBJ databases">
        <title>Flavobacterium sp. a novel bacteria isolate from Pepper rhizosphere.</title>
        <authorList>
            <person name="Peng Y."/>
            <person name="Lee J."/>
        </authorList>
    </citation>
    <scope>NUCLEOTIDE SEQUENCE</scope>
    <source>
        <strain evidence="1">PMR2A8</strain>
        <strain evidence="2 3">PMTSA4</strain>
    </source>
</reference>
<dbReference type="RefSeq" id="WP_313324086.1">
    <property type="nucleotide sequence ID" value="NZ_CP134878.1"/>
</dbReference>
<dbReference type="KEGG" id="fcj:RN605_08195"/>
<dbReference type="AlphaFoldDB" id="A0AA96F156"/>